<dbReference type="GO" id="GO:0016779">
    <property type="term" value="F:nucleotidyltransferase activity"/>
    <property type="evidence" value="ECO:0007669"/>
    <property type="project" value="UniProtKB-KW"/>
</dbReference>
<keyword evidence="8" id="KW-1185">Reference proteome</keyword>
<keyword evidence="2" id="KW-0548">Nucleotidyltransferase</keyword>
<dbReference type="Gene3D" id="2.30.30.850">
    <property type="match status" value="1"/>
</dbReference>
<keyword evidence="5" id="KW-0378">Hydrolase</keyword>
<evidence type="ECO:0000256" key="5">
    <source>
        <dbReference type="ARBA" id="ARBA00022801"/>
    </source>
</evidence>
<evidence type="ECO:0000256" key="3">
    <source>
        <dbReference type="ARBA" id="ARBA00022722"/>
    </source>
</evidence>
<keyword evidence="3" id="KW-0540">Nuclease</keyword>
<protein>
    <recommendedName>
        <fullName evidence="6">Murine leukemia virus integrase C-terminal domain-containing protein</fullName>
    </recommendedName>
</protein>
<dbReference type="Proteomes" id="UP000694547">
    <property type="component" value="Chromosome 8"/>
</dbReference>
<evidence type="ECO:0000256" key="1">
    <source>
        <dbReference type="ARBA" id="ARBA00022679"/>
    </source>
</evidence>
<evidence type="ECO:0000313" key="8">
    <source>
        <dbReference type="Proteomes" id="UP000694547"/>
    </source>
</evidence>
<organism evidence="7 8">
    <name type="scientific">Peromyscus maniculatus bairdii</name>
    <name type="common">Prairie deer mouse</name>
    <dbReference type="NCBI Taxonomy" id="230844"/>
    <lineage>
        <taxon>Eukaryota</taxon>
        <taxon>Metazoa</taxon>
        <taxon>Chordata</taxon>
        <taxon>Craniata</taxon>
        <taxon>Vertebrata</taxon>
        <taxon>Euteleostomi</taxon>
        <taxon>Mammalia</taxon>
        <taxon>Eutheria</taxon>
        <taxon>Euarchontoglires</taxon>
        <taxon>Glires</taxon>
        <taxon>Rodentia</taxon>
        <taxon>Myomorpha</taxon>
        <taxon>Muroidea</taxon>
        <taxon>Cricetidae</taxon>
        <taxon>Neotominae</taxon>
        <taxon>Peromyscus</taxon>
    </lineage>
</organism>
<dbReference type="Pfam" id="PF18697">
    <property type="entry name" value="MLVIN_C"/>
    <property type="match status" value="1"/>
</dbReference>
<reference evidence="7 8" key="1">
    <citation type="submission" date="2018-10" db="EMBL/GenBank/DDBJ databases">
        <title>Improved assembly of the deer mouse Peromyscus maniculatus genome.</title>
        <authorList>
            <person name="Lassance J.-M."/>
            <person name="Hoekstra H.E."/>
        </authorList>
    </citation>
    <scope>NUCLEOTIDE SEQUENCE [LARGE SCALE GENOMIC DNA]</scope>
</reference>
<keyword evidence="4" id="KW-0255">Endonuclease</keyword>
<sequence length="122" mass="13540">MSHTLAYKGLQTLPPSRILSLQVALLEDATFTFWTCPPLNISNLFPQPNWQGPFKVILVTLTAAKLEGFPHWVHLSHLKPFISPPSPQKIYLSSYTVKQTGPCTLKLQRTSGSTALSPVPEE</sequence>
<accession>A0A8C8UFL8</accession>
<reference evidence="7" key="2">
    <citation type="submission" date="2025-08" db="UniProtKB">
        <authorList>
            <consortium name="Ensembl"/>
        </authorList>
    </citation>
    <scope>IDENTIFICATION</scope>
</reference>
<dbReference type="AlphaFoldDB" id="A0A8C8UFL8"/>
<evidence type="ECO:0000313" key="7">
    <source>
        <dbReference type="Ensembl" id="ENSPEMP00000034777.1"/>
    </source>
</evidence>
<reference evidence="7" key="3">
    <citation type="submission" date="2025-09" db="UniProtKB">
        <authorList>
            <consortium name="Ensembl"/>
        </authorList>
    </citation>
    <scope>IDENTIFICATION</scope>
</reference>
<dbReference type="Ensembl" id="ENSPEMT00000033507.1">
    <property type="protein sequence ID" value="ENSPEMP00000034777.1"/>
    <property type="gene ID" value="ENSPEMG00000029547.1"/>
</dbReference>
<dbReference type="GO" id="GO:0004519">
    <property type="term" value="F:endonuclease activity"/>
    <property type="evidence" value="ECO:0007669"/>
    <property type="project" value="UniProtKB-KW"/>
</dbReference>
<dbReference type="GO" id="GO:0016787">
    <property type="term" value="F:hydrolase activity"/>
    <property type="evidence" value="ECO:0007669"/>
    <property type="project" value="UniProtKB-KW"/>
</dbReference>
<feature type="domain" description="Murine leukemia virus integrase C-terminal" evidence="6">
    <location>
        <begin position="47"/>
        <end position="80"/>
    </location>
</feature>
<keyword evidence="1" id="KW-0808">Transferase</keyword>
<evidence type="ECO:0000256" key="2">
    <source>
        <dbReference type="ARBA" id="ARBA00022695"/>
    </source>
</evidence>
<evidence type="ECO:0000259" key="6">
    <source>
        <dbReference type="Pfam" id="PF18697"/>
    </source>
</evidence>
<evidence type="ECO:0000256" key="4">
    <source>
        <dbReference type="ARBA" id="ARBA00022759"/>
    </source>
</evidence>
<dbReference type="InterPro" id="IPR040643">
    <property type="entry name" value="MLVIN_C"/>
</dbReference>
<proteinExistence type="predicted"/>
<name>A0A8C8UFL8_PERMB</name>